<sequence>AIYTFYVTDALTGLPIQGAQCAITDRQPLIESREGAGAVTNEQGIAEVNTTFPSHHYSVYKAGYETVRGTVPGAQINVAMTPTTGVLGLRVLRRVLRCIRG</sequence>
<dbReference type="AlphaFoldDB" id="X1JFU1"/>
<gene>
    <name evidence="1" type="ORF">S03H2_65938</name>
</gene>
<accession>X1JFU1</accession>
<name>X1JFU1_9ZZZZ</name>
<reference evidence="1" key="1">
    <citation type="journal article" date="2014" name="Front. Microbiol.">
        <title>High frequency of phylogenetically diverse reductive dehalogenase-homologous genes in deep subseafloor sedimentary metagenomes.</title>
        <authorList>
            <person name="Kawai M."/>
            <person name="Futagami T."/>
            <person name="Toyoda A."/>
            <person name="Takaki Y."/>
            <person name="Nishi S."/>
            <person name="Hori S."/>
            <person name="Arai W."/>
            <person name="Tsubouchi T."/>
            <person name="Morono Y."/>
            <person name="Uchiyama I."/>
            <person name="Ito T."/>
            <person name="Fujiyama A."/>
            <person name="Inagaki F."/>
            <person name="Takami H."/>
        </authorList>
    </citation>
    <scope>NUCLEOTIDE SEQUENCE</scope>
    <source>
        <strain evidence="1">Expedition CK06-06</strain>
    </source>
</reference>
<organism evidence="1">
    <name type="scientific">marine sediment metagenome</name>
    <dbReference type="NCBI Taxonomy" id="412755"/>
    <lineage>
        <taxon>unclassified sequences</taxon>
        <taxon>metagenomes</taxon>
        <taxon>ecological metagenomes</taxon>
    </lineage>
</organism>
<evidence type="ECO:0008006" key="2">
    <source>
        <dbReference type="Google" id="ProtNLM"/>
    </source>
</evidence>
<comment type="caution">
    <text evidence="1">The sequence shown here is derived from an EMBL/GenBank/DDBJ whole genome shotgun (WGS) entry which is preliminary data.</text>
</comment>
<protein>
    <recommendedName>
        <fullName evidence="2">Carboxypeptidase regulatory-like domain-containing protein</fullName>
    </recommendedName>
</protein>
<feature type="non-terminal residue" evidence="1">
    <location>
        <position position="1"/>
    </location>
</feature>
<evidence type="ECO:0000313" key="1">
    <source>
        <dbReference type="EMBL" id="GAH77199.1"/>
    </source>
</evidence>
<proteinExistence type="predicted"/>
<dbReference type="EMBL" id="BARU01042994">
    <property type="protein sequence ID" value="GAH77199.1"/>
    <property type="molecule type" value="Genomic_DNA"/>
</dbReference>